<evidence type="ECO:0000313" key="1">
    <source>
        <dbReference type="EMBL" id="MXY32720.1"/>
    </source>
</evidence>
<accession>A0A6B0XZ61</accession>
<organism evidence="1">
    <name type="scientific">Boseongicola sp. SB0664_bin_43</name>
    <dbReference type="NCBI Taxonomy" id="2604844"/>
    <lineage>
        <taxon>Bacteria</taxon>
        <taxon>Pseudomonadati</taxon>
        <taxon>Pseudomonadota</taxon>
        <taxon>Alphaproteobacteria</taxon>
        <taxon>Rhodobacterales</taxon>
        <taxon>Paracoccaceae</taxon>
        <taxon>Boseongicola</taxon>
    </lineage>
</organism>
<dbReference type="EMBL" id="VXRY01000053">
    <property type="protein sequence ID" value="MXY32720.1"/>
    <property type="molecule type" value="Genomic_DNA"/>
</dbReference>
<gene>
    <name evidence="1" type="ORF">F4Y60_01245</name>
</gene>
<dbReference type="AlphaFoldDB" id="A0A6B0XZ61"/>
<sequence>MTAIDDEHGQLDVSLDRTGVAEGAGAPAIKVTVSHGSGTVVASTSTAAAMRVGAGAVNPTTPGMDVAAVRSFTITISANTASATGTFTFSPTWNDLVERDEAVLARISHQFWLAWDRSPR</sequence>
<proteinExistence type="predicted"/>
<feature type="non-terminal residue" evidence="1">
    <location>
        <position position="120"/>
    </location>
</feature>
<reference evidence="1" key="1">
    <citation type="submission" date="2019-09" db="EMBL/GenBank/DDBJ databases">
        <title>Characterisation of the sponge microbiome using genome-centric metagenomics.</title>
        <authorList>
            <person name="Engelberts J.P."/>
            <person name="Robbins S.J."/>
            <person name="De Goeij J.M."/>
            <person name="Aranda M."/>
            <person name="Bell S.C."/>
            <person name="Webster N.S."/>
        </authorList>
    </citation>
    <scope>NUCLEOTIDE SEQUENCE</scope>
    <source>
        <strain evidence="1">SB0664_bin_43</strain>
    </source>
</reference>
<comment type="caution">
    <text evidence="1">The sequence shown here is derived from an EMBL/GenBank/DDBJ whole genome shotgun (WGS) entry which is preliminary data.</text>
</comment>
<protein>
    <submittedName>
        <fullName evidence="1">Uncharacterized protein</fullName>
    </submittedName>
</protein>
<name>A0A6B0XZ61_9RHOB</name>